<feature type="region of interest" description="Disordered" evidence="2">
    <location>
        <begin position="783"/>
        <end position="806"/>
    </location>
</feature>
<feature type="transmembrane region" description="Helical" evidence="3">
    <location>
        <begin position="199"/>
        <end position="222"/>
    </location>
</feature>
<dbReference type="Proteomes" id="UP000085678">
    <property type="component" value="Unplaced"/>
</dbReference>
<sequence>MALTCDKSTRLILILSCLNVVYLMTLSGHGSCLDVGCRHQGRCITQDASNQSWCECDRGYRGEYCEKETYTERKTYNIEFQVIGKINDYRRNRTYFEEEISTLLLQVYQGVTGNGLVNVAVNSVRERQTTVSVKSTLSFILFFDQPSDARSLNLPGVLLRQLKMGTLGPYNVTTQAFIYQQVQPSKDGGFFGSKAVIQYMTITAAALLLLFSMVFLACAWLTKRRNQAEQAKKSQSVEIVSDPVGEGHQGGLYEDLREEPGAVSVSVADHLPTPPPRPKLQPSPRPPAREATLPIQHARRLSYEPFTRYSIEETEYINSPPPAKINSRAEKGYALRGKGQNFYEGRIEEPLKQCSCDEADNNHSLPTTENEYVPMTGSIKTKKINKNEKDHVEYIIMKDDCGKIEASDRGPKLKAKQNDSNENIYINNNPPQENAYLELIEQESNNNFFQFPRPGSRLHASMVESFEKTAMMKSPRSRLPASARSSSKSPPRSRSSVMSSNGGYHKELMSEEIPGVANLCKVDYNRGNGTPHPKQNNIIKACTLPSKLMKKEVQNTPNAKSQNIKLKCAQHSKAPSDSSVVHLWRTPRNEVIQTTPSTKRYCRQKKTDSLCPPPDDYGPPLDKDLGIHLTPRSKRYNKKATTTCPEEAPSFGGFKKNTSCSDKVLSFGRRSSGVVNMAFADDPVVDLSPPITVEENGYDFVEEYTEIDDDECDSPEEYQEINDFDEDEEDPRKAVLLPIRIKKKKSLTDELPAYFAKIKPKTTPSGDIKACCKKLTTKSLSDDYANIERRKLPPIPSNNLRHSIEK</sequence>
<keyword evidence="3" id="KW-0812">Transmembrane</keyword>
<keyword evidence="1" id="KW-1015">Disulfide bond</keyword>
<keyword evidence="6" id="KW-1185">Reference proteome</keyword>
<dbReference type="InParanoid" id="A0A1S3HXG6"/>
<feature type="region of interest" description="Disordered" evidence="2">
    <location>
        <begin position="266"/>
        <end position="292"/>
    </location>
</feature>
<feature type="domain" description="EGF-like" evidence="5">
    <location>
        <begin position="28"/>
        <end position="66"/>
    </location>
</feature>
<evidence type="ECO:0000259" key="5">
    <source>
        <dbReference type="PROSITE" id="PS50026"/>
    </source>
</evidence>
<evidence type="ECO:0000313" key="7">
    <source>
        <dbReference type="RefSeq" id="XP_013389764.1"/>
    </source>
</evidence>
<reference evidence="7" key="1">
    <citation type="submission" date="2025-08" db="UniProtKB">
        <authorList>
            <consortium name="RefSeq"/>
        </authorList>
    </citation>
    <scope>IDENTIFICATION</scope>
    <source>
        <tissue evidence="7">Gonads</tissue>
    </source>
</reference>
<feature type="chain" id="PRO_5010211773" evidence="4">
    <location>
        <begin position="33"/>
        <end position="806"/>
    </location>
</feature>
<dbReference type="Gene3D" id="2.10.25.10">
    <property type="entry name" value="Laminin"/>
    <property type="match status" value="1"/>
</dbReference>
<protein>
    <submittedName>
        <fullName evidence="7">Uncharacterized protein LOC106158371 isoform X1</fullName>
    </submittedName>
</protein>
<feature type="region of interest" description="Disordered" evidence="2">
    <location>
        <begin position="469"/>
        <end position="502"/>
    </location>
</feature>
<keyword evidence="1" id="KW-0245">EGF-like domain</keyword>
<accession>A0A1S3HXG6</accession>
<evidence type="ECO:0000256" key="2">
    <source>
        <dbReference type="SAM" id="MobiDB-lite"/>
    </source>
</evidence>
<dbReference type="SUPFAM" id="SSF57196">
    <property type="entry name" value="EGF/Laminin"/>
    <property type="match status" value="1"/>
</dbReference>
<feature type="compositionally biased region" description="Polar residues" evidence="2">
    <location>
        <begin position="797"/>
        <end position="806"/>
    </location>
</feature>
<dbReference type="PROSITE" id="PS50026">
    <property type="entry name" value="EGF_3"/>
    <property type="match status" value="1"/>
</dbReference>
<evidence type="ECO:0000313" key="6">
    <source>
        <dbReference type="Proteomes" id="UP000085678"/>
    </source>
</evidence>
<dbReference type="RefSeq" id="XP_013389764.1">
    <property type="nucleotide sequence ID" value="XM_013534310.1"/>
</dbReference>
<comment type="caution">
    <text evidence="1">Lacks conserved residue(s) required for the propagation of feature annotation.</text>
</comment>
<proteinExistence type="predicted"/>
<evidence type="ECO:0000256" key="4">
    <source>
        <dbReference type="SAM" id="SignalP"/>
    </source>
</evidence>
<dbReference type="PROSITE" id="PS00022">
    <property type="entry name" value="EGF_1"/>
    <property type="match status" value="1"/>
</dbReference>
<feature type="signal peptide" evidence="4">
    <location>
        <begin position="1"/>
        <end position="32"/>
    </location>
</feature>
<keyword evidence="3" id="KW-0472">Membrane</keyword>
<feature type="compositionally biased region" description="Pro residues" evidence="2">
    <location>
        <begin position="272"/>
        <end position="286"/>
    </location>
</feature>
<evidence type="ECO:0000256" key="1">
    <source>
        <dbReference type="PROSITE-ProRule" id="PRU00076"/>
    </source>
</evidence>
<dbReference type="KEGG" id="lak:106158371"/>
<gene>
    <name evidence="7" type="primary">LOC106158371</name>
</gene>
<feature type="disulfide bond" evidence="1">
    <location>
        <begin position="56"/>
        <end position="65"/>
    </location>
</feature>
<dbReference type="GeneID" id="106158371"/>
<evidence type="ECO:0000256" key="3">
    <source>
        <dbReference type="SAM" id="Phobius"/>
    </source>
</evidence>
<feature type="disulfide bond" evidence="1">
    <location>
        <begin position="37"/>
        <end position="54"/>
    </location>
</feature>
<name>A0A1S3HXG6_LINAN</name>
<dbReference type="PROSITE" id="PS01186">
    <property type="entry name" value="EGF_2"/>
    <property type="match status" value="1"/>
</dbReference>
<organism evidence="6 7">
    <name type="scientific">Lingula anatina</name>
    <name type="common">Brachiopod</name>
    <name type="synonym">Lingula unguis</name>
    <dbReference type="NCBI Taxonomy" id="7574"/>
    <lineage>
        <taxon>Eukaryota</taxon>
        <taxon>Metazoa</taxon>
        <taxon>Spiralia</taxon>
        <taxon>Lophotrochozoa</taxon>
        <taxon>Brachiopoda</taxon>
        <taxon>Linguliformea</taxon>
        <taxon>Lingulata</taxon>
        <taxon>Lingulida</taxon>
        <taxon>Linguloidea</taxon>
        <taxon>Lingulidae</taxon>
        <taxon>Lingula</taxon>
    </lineage>
</organism>
<keyword evidence="4" id="KW-0732">Signal</keyword>
<feature type="compositionally biased region" description="Low complexity" evidence="2">
    <location>
        <begin position="477"/>
        <end position="500"/>
    </location>
</feature>
<dbReference type="AlphaFoldDB" id="A0A1S3HXG6"/>
<keyword evidence="3" id="KW-1133">Transmembrane helix</keyword>
<dbReference type="InterPro" id="IPR000742">
    <property type="entry name" value="EGF"/>
</dbReference>